<name>A0A1A9V3L6_GLOAU</name>
<dbReference type="EnsemblMetazoa" id="GAUT024648-RA">
    <property type="protein sequence ID" value="GAUT024648-PA"/>
    <property type="gene ID" value="GAUT024648"/>
</dbReference>
<reference evidence="2" key="1">
    <citation type="submission" date="2020-05" db="UniProtKB">
        <authorList>
            <consortium name="EnsemblMetazoa"/>
        </authorList>
    </citation>
    <scope>IDENTIFICATION</scope>
    <source>
        <strain evidence="2">TTRI</strain>
    </source>
</reference>
<feature type="compositionally biased region" description="Low complexity" evidence="1">
    <location>
        <begin position="37"/>
        <end position="59"/>
    </location>
</feature>
<evidence type="ECO:0000256" key="1">
    <source>
        <dbReference type="SAM" id="MobiDB-lite"/>
    </source>
</evidence>
<keyword evidence="3" id="KW-1185">Reference proteome</keyword>
<organism evidence="2 3">
    <name type="scientific">Glossina austeni</name>
    <name type="common">Savannah tsetse fly</name>
    <dbReference type="NCBI Taxonomy" id="7395"/>
    <lineage>
        <taxon>Eukaryota</taxon>
        <taxon>Metazoa</taxon>
        <taxon>Ecdysozoa</taxon>
        <taxon>Arthropoda</taxon>
        <taxon>Hexapoda</taxon>
        <taxon>Insecta</taxon>
        <taxon>Pterygota</taxon>
        <taxon>Neoptera</taxon>
        <taxon>Endopterygota</taxon>
        <taxon>Diptera</taxon>
        <taxon>Brachycera</taxon>
        <taxon>Muscomorpha</taxon>
        <taxon>Hippoboscoidea</taxon>
        <taxon>Glossinidae</taxon>
        <taxon>Glossina</taxon>
    </lineage>
</organism>
<feature type="region of interest" description="Disordered" evidence="1">
    <location>
        <begin position="36"/>
        <end position="94"/>
    </location>
</feature>
<proteinExistence type="predicted"/>
<dbReference type="AlphaFoldDB" id="A0A1A9V3L6"/>
<evidence type="ECO:0000313" key="2">
    <source>
        <dbReference type="EnsemblMetazoa" id="GAUT024648-PA"/>
    </source>
</evidence>
<protein>
    <submittedName>
        <fullName evidence="2">Uncharacterized protein</fullName>
    </submittedName>
</protein>
<dbReference type="Proteomes" id="UP000078200">
    <property type="component" value="Unassembled WGS sequence"/>
</dbReference>
<sequence length="185" mass="20801">MPVKTSSITTSVSPPYRRDYDTARFENSKIRFWYVGPHPSNPSTPHTNTNNTNENPDTNIHLEPPGSKNSHKCHSGCVRVPSGGKNSHSARHSKTKCRSLQQQHNPNIHLGAPGSKKLSRMPFGSPSHVFGCLRGPLGGRDHQKRRDSALRSCKFETSAYRSIHLPVYRIAIVDCFRPIMTDWFD</sequence>
<dbReference type="VEuPathDB" id="VectorBase:GAUT024648"/>
<evidence type="ECO:0000313" key="3">
    <source>
        <dbReference type="Proteomes" id="UP000078200"/>
    </source>
</evidence>
<accession>A0A1A9V3L6</accession>